<proteinExistence type="predicted"/>
<dbReference type="AlphaFoldDB" id="A0AAD7H9Y6"/>
<feature type="region of interest" description="Disordered" evidence="1">
    <location>
        <begin position="776"/>
        <end position="818"/>
    </location>
</feature>
<dbReference type="EMBL" id="JARKIB010000310">
    <property type="protein sequence ID" value="KAJ7715348.1"/>
    <property type="molecule type" value="Genomic_DNA"/>
</dbReference>
<name>A0AAD7H9Y6_9AGAR</name>
<dbReference type="PANTHER" id="PTHR33104">
    <property type="entry name" value="SI:DKEY-29D5.2"/>
    <property type="match status" value="1"/>
</dbReference>
<dbReference type="Proteomes" id="UP001215598">
    <property type="component" value="Unassembled WGS sequence"/>
</dbReference>
<feature type="compositionally biased region" description="Basic and acidic residues" evidence="1">
    <location>
        <begin position="776"/>
        <end position="799"/>
    </location>
</feature>
<dbReference type="PANTHER" id="PTHR33104:SF2">
    <property type="entry name" value="CXC3 LIKE CYSTEINE CLUSTER DOMAIN-CONTAINING PROTEIN"/>
    <property type="match status" value="1"/>
</dbReference>
<dbReference type="Pfam" id="PF18803">
    <property type="entry name" value="CxC2"/>
    <property type="match status" value="1"/>
</dbReference>
<feature type="compositionally biased region" description="Basic and acidic residues" evidence="1">
    <location>
        <begin position="808"/>
        <end position="818"/>
    </location>
</feature>
<accession>A0AAD7H9Y6</accession>
<feature type="compositionally biased region" description="Basic and acidic residues" evidence="1">
    <location>
        <begin position="965"/>
        <end position="977"/>
    </location>
</feature>
<protein>
    <recommendedName>
        <fullName evidence="2">CxC2-like cysteine cluster KDZ transposase-associated domain-containing protein</fullName>
    </recommendedName>
</protein>
<dbReference type="Pfam" id="PF18758">
    <property type="entry name" value="KDZ"/>
    <property type="match status" value="1"/>
</dbReference>
<evidence type="ECO:0000259" key="2">
    <source>
        <dbReference type="Pfam" id="PF18803"/>
    </source>
</evidence>
<dbReference type="InterPro" id="IPR041457">
    <property type="entry name" value="CxC2_KDZ-assoc"/>
</dbReference>
<feature type="domain" description="CxC2-like cysteine cluster KDZ transposase-associated" evidence="2">
    <location>
        <begin position="74"/>
        <end position="183"/>
    </location>
</feature>
<organism evidence="3 4">
    <name type="scientific">Mycena metata</name>
    <dbReference type="NCBI Taxonomy" id="1033252"/>
    <lineage>
        <taxon>Eukaryota</taxon>
        <taxon>Fungi</taxon>
        <taxon>Dikarya</taxon>
        <taxon>Basidiomycota</taxon>
        <taxon>Agaricomycotina</taxon>
        <taxon>Agaricomycetes</taxon>
        <taxon>Agaricomycetidae</taxon>
        <taxon>Agaricales</taxon>
        <taxon>Marasmiineae</taxon>
        <taxon>Mycenaceae</taxon>
        <taxon>Mycena</taxon>
    </lineage>
</organism>
<keyword evidence="4" id="KW-1185">Reference proteome</keyword>
<evidence type="ECO:0000313" key="4">
    <source>
        <dbReference type="Proteomes" id="UP001215598"/>
    </source>
</evidence>
<evidence type="ECO:0000313" key="3">
    <source>
        <dbReference type="EMBL" id="KAJ7715348.1"/>
    </source>
</evidence>
<comment type="caution">
    <text evidence="3">The sequence shown here is derived from an EMBL/GenBank/DDBJ whole genome shotgun (WGS) entry which is preliminary data.</text>
</comment>
<dbReference type="InterPro" id="IPR040521">
    <property type="entry name" value="KDZ"/>
</dbReference>
<feature type="region of interest" description="Disordered" evidence="1">
    <location>
        <begin position="940"/>
        <end position="985"/>
    </location>
</feature>
<sequence>DRYGACLLRRDACMDVNQELCPLCRRDNTAPTIRCRDCFGDQLICAECCVNKHADNPLHRVEQWDGTKFGASSLKSLGLRVQLGHPVRTRCPAAVQLHPDFVVLHTNGIHEVAVDACDCEDRLLAGPPWEQLLRAGWFPGTDDHPRTCATFACMDLFVLSTQQSKTTIYDFYKTLEKLTDNSGGKVPYRYPVFLRMCREYPHLLMLKRSGVFHQPGGVGATKLGQCAVKCPCCPRPGVNLPDNWQSASPEEAFLYIIFLALDACFRLKRRIVSSELKDPSLGPGWSYMVESAPYRAYLLTVTDQKEMSTCSGLAALDFANTKFSKGYSSTGVGMGVCARHEFVQPNGVGDLQKGERYANMDWIFASIMRHVDSRLMKIVSYDIVCQWWRNLKSRIQRLPPLVRFRVILAIFRFVIPKLHIHAHTMACQLQFSLNLVPGSAQTDGEGIERPWANIGGVASSTREMGPGSREEVLNNHWGFWNWQKLLGLAERLRTRLDRAKSEYAAQLEAFTIFSLEQEEHVAGWLHMVEVYEADEKAKNPYEVTIRGLTEAQVLLKLEQQESERLASVPAIHRVSPSSFVAAGLEVEEQQRRVRLQAELKKAQTTAQQIDLVALRRDLTRSVRRLRTLQATYTPGALLALVNREAPDDEQPETEPLFLPSALSTAERQLEPLKDLAVKEEELRRAQCGMALVTLRNQLHIKSRLLTYKKLQSRNQGANTRARSIVMRNESQIRLHSEKYQMAWEAIGRLCDGDASRIGLRRLRQEDIRCMEDAEDLRRDRDKRQKQTERRLQRESELRAQGELPPLTAEERESARRSGGENVREVSWIWTGTGTQGSDAELREALRIEWSKAYARVRRWREEVRLLEEEARRLPISLEFEAKQWEDMVKEVQVGLIPYEEAAGAIAYGLKQAAIYREIAARVPVTMTELRVGRGKRRRRIEQDEMDVEGRDEDEIGADEDERELEDLRGNESDEEHILGGGLDDD</sequence>
<feature type="compositionally biased region" description="Acidic residues" evidence="1">
    <location>
        <begin position="943"/>
        <end position="964"/>
    </location>
</feature>
<feature type="non-terminal residue" evidence="3">
    <location>
        <position position="985"/>
    </location>
</feature>
<reference evidence="3" key="1">
    <citation type="submission" date="2023-03" db="EMBL/GenBank/DDBJ databases">
        <title>Massive genome expansion in bonnet fungi (Mycena s.s.) driven by repeated elements and novel gene families across ecological guilds.</title>
        <authorList>
            <consortium name="Lawrence Berkeley National Laboratory"/>
            <person name="Harder C.B."/>
            <person name="Miyauchi S."/>
            <person name="Viragh M."/>
            <person name="Kuo A."/>
            <person name="Thoen E."/>
            <person name="Andreopoulos B."/>
            <person name="Lu D."/>
            <person name="Skrede I."/>
            <person name="Drula E."/>
            <person name="Henrissat B."/>
            <person name="Morin E."/>
            <person name="Kohler A."/>
            <person name="Barry K."/>
            <person name="LaButti K."/>
            <person name="Morin E."/>
            <person name="Salamov A."/>
            <person name="Lipzen A."/>
            <person name="Mereny Z."/>
            <person name="Hegedus B."/>
            <person name="Baldrian P."/>
            <person name="Stursova M."/>
            <person name="Weitz H."/>
            <person name="Taylor A."/>
            <person name="Grigoriev I.V."/>
            <person name="Nagy L.G."/>
            <person name="Martin F."/>
            <person name="Kauserud H."/>
        </authorList>
    </citation>
    <scope>NUCLEOTIDE SEQUENCE</scope>
    <source>
        <strain evidence="3">CBHHK182m</strain>
    </source>
</reference>
<gene>
    <name evidence="3" type="ORF">B0H16DRAFT_1339955</name>
</gene>
<evidence type="ECO:0000256" key="1">
    <source>
        <dbReference type="SAM" id="MobiDB-lite"/>
    </source>
</evidence>